<organism evidence="1 2">
    <name type="scientific">Actinomadura bangladeshensis</name>
    <dbReference type="NCBI Taxonomy" id="453573"/>
    <lineage>
        <taxon>Bacteria</taxon>
        <taxon>Bacillati</taxon>
        <taxon>Actinomycetota</taxon>
        <taxon>Actinomycetes</taxon>
        <taxon>Streptosporangiales</taxon>
        <taxon>Thermomonosporaceae</taxon>
        <taxon>Actinomadura</taxon>
    </lineage>
</organism>
<dbReference type="EMBL" id="JAAGLI010000377">
    <property type="protein sequence ID" value="NEA23792.1"/>
    <property type="molecule type" value="Genomic_DNA"/>
</dbReference>
<evidence type="ECO:0000313" key="2">
    <source>
        <dbReference type="Proteomes" id="UP000475532"/>
    </source>
</evidence>
<dbReference type="InterPro" id="IPR006764">
    <property type="entry name" value="SAM_dep_MeTrfase_SAV2177_type"/>
</dbReference>
<reference evidence="1 2" key="1">
    <citation type="submission" date="2020-01" db="EMBL/GenBank/DDBJ databases">
        <title>Insect and environment-associated Actinomycetes.</title>
        <authorList>
            <person name="Currrie C."/>
            <person name="Chevrette M."/>
            <person name="Carlson C."/>
            <person name="Stubbendieck R."/>
            <person name="Wendt-Pienkowski E."/>
        </authorList>
    </citation>
    <scope>NUCLEOTIDE SEQUENCE [LARGE SCALE GENOMIC DNA]</scope>
    <source>
        <strain evidence="1 2">SID10258</strain>
    </source>
</reference>
<evidence type="ECO:0000313" key="1">
    <source>
        <dbReference type="EMBL" id="NEA23792.1"/>
    </source>
</evidence>
<dbReference type="GO" id="GO:0008168">
    <property type="term" value="F:methyltransferase activity"/>
    <property type="evidence" value="ECO:0007669"/>
    <property type="project" value="UniProtKB-KW"/>
</dbReference>
<accession>A0A6L9QF87</accession>
<dbReference type="AlphaFoldDB" id="A0A6L9QF87"/>
<name>A0A6L9QF87_9ACTN</name>
<gene>
    <name evidence="1" type="ORF">G3I70_15015</name>
</gene>
<dbReference type="Proteomes" id="UP000475532">
    <property type="component" value="Unassembled WGS sequence"/>
</dbReference>
<sequence length="289" mass="31162">MSDMAYDWHGTERDISGVYEGDRPAIARLWAFWAGGRDFNPVDRALGEKVAARFPQIESLARHRLAFRSRVTRALVGEGVDQLLVVGVDLPMDDEIHTVAQSINPDVRVVYADTDQLVILHADACFSSDRVGTCGFVRAGVEDPRAVLNGAAETLDLNRPVAVLLINSLDVLGDPQAVAALTVFRTELVAGSYIAFCHLTAEHDRRLVELGHMCAEVAPGPLGVRSRAVLETLCAGMVMAEPGLVPAPTWRPDPGRRPVPGGVDLWCGVGRIRGPRSVFIPSPSPSSSL</sequence>
<dbReference type="InterPro" id="IPR029063">
    <property type="entry name" value="SAM-dependent_MTases_sf"/>
</dbReference>
<keyword evidence="1" id="KW-0489">Methyltransferase</keyword>
<keyword evidence="1" id="KW-0808">Transferase</keyword>
<comment type="caution">
    <text evidence="1">The sequence shown here is derived from an EMBL/GenBank/DDBJ whole genome shotgun (WGS) entry which is preliminary data.</text>
</comment>
<protein>
    <submittedName>
        <fullName evidence="1">SAM-dependent methyltransferase</fullName>
    </submittedName>
</protein>
<dbReference type="PIRSF" id="PIRSF017393">
    <property type="entry name" value="MTase_SAV2177"/>
    <property type="match status" value="1"/>
</dbReference>
<dbReference type="GO" id="GO:0032259">
    <property type="term" value="P:methylation"/>
    <property type="evidence" value="ECO:0007669"/>
    <property type="project" value="UniProtKB-KW"/>
</dbReference>
<dbReference type="SUPFAM" id="SSF53335">
    <property type="entry name" value="S-adenosyl-L-methionine-dependent methyltransferases"/>
    <property type="match status" value="1"/>
</dbReference>
<dbReference type="Gene3D" id="3.40.50.150">
    <property type="entry name" value="Vaccinia Virus protein VP39"/>
    <property type="match status" value="1"/>
</dbReference>
<proteinExistence type="predicted"/>
<dbReference type="Pfam" id="PF04672">
    <property type="entry name" value="Methyltransf_19"/>
    <property type="match status" value="1"/>
</dbReference>